<dbReference type="Proteomes" id="UP000267516">
    <property type="component" value="Segment"/>
</dbReference>
<organism evidence="1">
    <name type="scientific">White spot syndrome virus</name>
    <dbReference type="NCBI Taxonomy" id="342409"/>
    <lineage>
        <taxon>Viruses</taxon>
        <taxon>Viruses incertae sedis</taxon>
        <taxon>Naldaviricetes</taxon>
        <taxon>Nimaviridae</taxon>
        <taxon>Whispovirus</taxon>
    </lineage>
</organism>
<accession>A0A2D3I6X6</accession>
<dbReference type="EMBL" id="MF768985">
    <property type="protein sequence ID" value="ATU84171.1"/>
    <property type="molecule type" value="Genomic_DNA"/>
</dbReference>
<name>A0A2D3I6X6_9VIRU</name>
<sequence>MARGEICLSRLVKAPHVLAQFSALTSSLGTKTNLSLCIWRDVIAHICTSMFNHLLCSHRSIV</sequence>
<proteinExistence type="predicted"/>
<evidence type="ECO:0000313" key="1">
    <source>
        <dbReference type="EMBL" id="ATU84171.1"/>
    </source>
</evidence>
<protein>
    <submittedName>
        <fullName evidence="1">ORF1012</fullName>
    </submittedName>
</protein>
<reference evidence="1" key="1">
    <citation type="journal article" date="2018" name="Aquaculture">
        <title>Complete genome sequence of a white spot syndrome virus associated with a disease incursion in Australia.</title>
        <authorList>
            <person name="Oakey J."/>
            <person name="Smith C.S."/>
        </authorList>
    </citation>
    <scope>NUCLEOTIDE SEQUENCE [LARGE SCALE GENOMIC DNA]</scope>
    <source>
        <strain evidence="1">WSSV-AU</strain>
    </source>
</reference>